<organism evidence="2 3">
    <name type="scientific">Streptomyces stramineus</name>
    <dbReference type="NCBI Taxonomy" id="173861"/>
    <lineage>
        <taxon>Bacteria</taxon>
        <taxon>Bacillati</taxon>
        <taxon>Actinomycetota</taxon>
        <taxon>Actinomycetes</taxon>
        <taxon>Kitasatosporales</taxon>
        <taxon>Streptomycetaceae</taxon>
        <taxon>Streptomyces</taxon>
    </lineage>
</organism>
<name>A0ABN1ABT3_9ACTN</name>
<evidence type="ECO:0000313" key="3">
    <source>
        <dbReference type="Proteomes" id="UP001499895"/>
    </source>
</evidence>
<evidence type="ECO:0000256" key="1">
    <source>
        <dbReference type="SAM" id="MobiDB-lite"/>
    </source>
</evidence>
<dbReference type="EMBL" id="BAAAHB010000042">
    <property type="protein sequence ID" value="GAA0472530.1"/>
    <property type="molecule type" value="Genomic_DNA"/>
</dbReference>
<gene>
    <name evidence="2" type="ORF">GCM10009544_38150</name>
</gene>
<feature type="compositionally biased region" description="Basic and acidic residues" evidence="1">
    <location>
        <begin position="16"/>
        <end position="38"/>
    </location>
</feature>
<protein>
    <submittedName>
        <fullName evidence="2">Uncharacterized protein</fullName>
    </submittedName>
</protein>
<evidence type="ECO:0000313" key="2">
    <source>
        <dbReference type="EMBL" id="GAA0472530.1"/>
    </source>
</evidence>
<keyword evidence="3" id="KW-1185">Reference proteome</keyword>
<accession>A0ABN1ABT3</accession>
<proteinExistence type="predicted"/>
<dbReference type="Proteomes" id="UP001499895">
    <property type="component" value="Unassembled WGS sequence"/>
</dbReference>
<feature type="region of interest" description="Disordered" evidence="1">
    <location>
        <begin position="1"/>
        <end position="45"/>
    </location>
</feature>
<feature type="compositionally biased region" description="Basic residues" evidence="1">
    <location>
        <begin position="93"/>
        <end position="102"/>
    </location>
</feature>
<feature type="region of interest" description="Disordered" evidence="1">
    <location>
        <begin position="69"/>
        <end position="115"/>
    </location>
</feature>
<sequence length="115" mass="12272">MGAADQATGVGGIGPDHGRLRMHADDPRRSPRSSRERGPAPTRVARAFGLYPTTADTAAGIAGCSRQAPVALRSRTRPCGPGPPRSPEAATRQRTRPRHRHPRPESVTRATLARP</sequence>
<reference evidence="2 3" key="1">
    <citation type="journal article" date="2019" name="Int. J. Syst. Evol. Microbiol.">
        <title>The Global Catalogue of Microorganisms (GCM) 10K type strain sequencing project: providing services to taxonomists for standard genome sequencing and annotation.</title>
        <authorList>
            <consortium name="The Broad Institute Genomics Platform"/>
            <consortium name="The Broad Institute Genome Sequencing Center for Infectious Disease"/>
            <person name="Wu L."/>
            <person name="Ma J."/>
        </authorList>
    </citation>
    <scope>NUCLEOTIDE SEQUENCE [LARGE SCALE GENOMIC DNA]</scope>
    <source>
        <strain evidence="2 3">JCM 10649</strain>
    </source>
</reference>
<comment type="caution">
    <text evidence="2">The sequence shown here is derived from an EMBL/GenBank/DDBJ whole genome shotgun (WGS) entry which is preliminary data.</text>
</comment>